<dbReference type="Gene3D" id="3.30.43.10">
    <property type="entry name" value="Uridine Diphospho-n-acetylenolpyruvylglucosamine Reductase, domain 2"/>
    <property type="match status" value="1"/>
</dbReference>
<dbReference type="InterPro" id="IPR016167">
    <property type="entry name" value="FAD-bd_PCMH_sub1"/>
</dbReference>
<sequence length="429" mass="46753">MTWQNWGRSESASPVRVVTPASADEVATAIADARRDGLTVKPIGAGHSFTGIAVADGVQLNLSRLSGLLSVDRELQQVTLAAGTHLHEVPALLAPHGLAMQNLGDIDAQTVAGATSTGTHGTGAAFGGLATQIVAVTLVTAAGEILRIDASHELFNAARLGLGSLGVLVDITVQCVPAFKLAAVEAPEPLAGVLESFLERSAAPDHFEFYWFPHTTTALTKTNTRLALTEPSVPLGGFKRWLDDEFMSNTVFSWVCGIGRSIPAAIPSINRLASQLTGDRAFTDVSTSVFTTVRRVRFREMEYALAVEAIPEAVREIDRLITRKGWRISFPLEVRVAAPDDIWLSTAYGRRTGYVAVHRYVKEDHHEYFRAVEEVFRTFGGRPHWGKIHYRDAGDFATLYPRFDDFLAARDKLDPDRVFANAYLTRVLG</sequence>
<dbReference type="InterPro" id="IPR016171">
    <property type="entry name" value="Vanillyl_alc_oxidase_C-sub2"/>
</dbReference>
<evidence type="ECO:0000259" key="2">
    <source>
        <dbReference type="PROSITE" id="PS51387"/>
    </source>
</evidence>
<dbReference type="Gene3D" id="1.10.45.10">
    <property type="entry name" value="Vanillyl-alcohol Oxidase, Chain A, domain 4"/>
    <property type="match status" value="1"/>
</dbReference>
<feature type="domain" description="FAD-binding PCMH-type" evidence="2">
    <location>
        <begin position="10"/>
        <end position="178"/>
    </location>
</feature>
<gene>
    <name evidence="3" type="ORF">ACFOZ4_20120</name>
</gene>
<dbReference type="Gene3D" id="3.30.70.2520">
    <property type="match status" value="1"/>
</dbReference>
<dbReference type="PROSITE" id="PS51387">
    <property type="entry name" value="FAD_PCMH"/>
    <property type="match status" value="1"/>
</dbReference>
<dbReference type="InterPro" id="IPR016169">
    <property type="entry name" value="FAD-bd_PCMH_sub2"/>
</dbReference>
<keyword evidence="1" id="KW-0560">Oxidoreductase</keyword>
<proteinExistence type="predicted"/>
<dbReference type="InterPro" id="IPR006094">
    <property type="entry name" value="Oxid_FAD_bind_N"/>
</dbReference>
<comment type="caution">
    <text evidence="3">The sequence shown here is derived from an EMBL/GenBank/DDBJ whole genome shotgun (WGS) entry which is preliminary data.</text>
</comment>
<reference evidence="4" key="1">
    <citation type="journal article" date="2019" name="Int. J. Syst. Evol. Microbiol.">
        <title>The Global Catalogue of Microorganisms (GCM) 10K type strain sequencing project: providing services to taxonomists for standard genome sequencing and annotation.</title>
        <authorList>
            <consortium name="The Broad Institute Genomics Platform"/>
            <consortium name="The Broad Institute Genome Sequencing Center for Infectious Disease"/>
            <person name="Wu L."/>
            <person name="Ma J."/>
        </authorList>
    </citation>
    <scope>NUCLEOTIDE SEQUENCE [LARGE SCALE GENOMIC DNA]</scope>
    <source>
        <strain evidence="4">CGMCC 4.7289</strain>
    </source>
</reference>
<dbReference type="PANTHER" id="PTHR43762">
    <property type="entry name" value="L-GULONOLACTONE OXIDASE"/>
    <property type="match status" value="1"/>
</dbReference>
<dbReference type="Pfam" id="PF01565">
    <property type="entry name" value="FAD_binding_4"/>
    <property type="match status" value="1"/>
</dbReference>
<protein>
    <submittedName>
        <fullName evidence="3">D-arabinono-1,4-lactone oxidase</fullName>
    </submittedName>
</protein>
<dbReference type="SUPFAM" id="SSF56176">
    <property type="entry name" value="FAD-binding/transporter-associated domain-like"/>
    <property type="match status" value="1"/>
</dbReference>
<name>A0ABV8LRB1_9ACTN</name>
<dbReference type="InterPro" id="IPR010031">
    <property type="entry name" value="FAD_lactone_oxidase-like"/>
</dbReference>
<organism evidence="3 4">
    <name type="scientific">Hamadaea flava</name>
    <dbReference type="NCBI Taxonomy" id="1742688"/>
    <lineage>
        <taxon>Bacteria</taxon>
        <taxon>Bacillati</taxon>
        <taxon>Actinomycetota</taxon>
        <taxon>Actinomycetes</taxon>
        <taxon>Micromonosporales</taxon>
        <taxon>Micromonosporaceae</taxon>
        <taxon>Hamadaea</taxon>
    </lineage>
</organism>
<dbReference type="Proteomes" id="UP001595816">
    <property type="component" value="Unassembled WGS sequence"/>
</dbReference>
<accession>A0ABV8LRB1</accession>
<dbReference type="PIRSF" id="PIRSF000136">
    <property type="entry name" value="LGO_GLO"/>
    <property type="match status" value="1"/>
</dbReference>
<evidence type="ECO:0000313" key="4">
    <source>
        <dbReference type="Proteomes" id="UP001595816"/>
    </source>
</evidence>
<dbReference type="EMBL" id="JBHSAY010000009">
    <property type="protein sequence ID" value="MFC4132923.1"/>
    <property type="molecule type" value="Genomic_DNA"/>
</dbReference>
<dbReference type="Gene3D" id="3.30.465.10">
    <property type="match status" value="1"/>
</dbReference>
<dbReference type="InterPro" id="IPR016166">
    <property type="entry name" value="FAD-bd_PCMH"/>
</dbReference>
<dbReference type="Pfam" id="PF04030">
    <property type="entry name" value="ALO"/>
    <property type="match status" value="1"/>
</dbReference>
<dbReference type="RefSeq" id="WP_253752235.1">
    <property type="nucleotide sequence ID" value="NZ_JAMZDZ010000001.1"/>
</dbReference>
<dbReference type="InterPro" id="IPR007173">
    <property type="entry name" value="ALO_C"/>
</dbReference>
<evidence type="ECO:0000256" key="1">
    <source>
        <dbReference type="ARBA" id="ARBA00023002"/>
    </source>
</evidence>
<dbReference type="InterPro" id="IPR036318">
    <property type="entry name" value="FAD-bd_PCMH-like_sf"/>
</dbReference>
<dbReference type="NCBIfam" id="TIGR01679">
    <property type="entry name" value="bact_FAD_ox"/>
    <property type="match status" value="1"/>
</dbReference>
<evidence type="ECO:0000313" key="3">
    <source>
        <dbReference type="EMBL" id="MFC4132923.1"/>
    </source>
</evidence>
<keyword evidence="4" id="KW-1185">Reference proteome</keyword>
<dbReference type="PANTHER" id="PTHR43762:SF1">
    <property type="entry name" value="D-ARABINONO-1,4-LACTONE OXIDASE"/>
    <property type="match status" value="1"/>
</dbReference>